<gene>
    <name evidence="1" type="ORF">F0562_030150</name>
</gene>
<sequence>MRKKSECLILFEYKLSMTNPKVWILHSSNTWLVLKLNLVRTIWQQTMFCSKPFLQKFAIASLWPVNDNQYYSQ</sequence>
<reference evidence="1 2" key="1">
    <citation type="submission" date="2019-09" db="EMBL/GenBank/DDBJ databases">
        <title>A chromosome-level genome assembly of the Chinese tupelo Nyssa sinensis.</title>
        <authorList>
            <person name="Yang X."/>
            <person name="Kang M."/>
            <person name="Yang Y."/>
            <person name="Xiong H."/>
            <person name="Wang M."/>
            <person name="Zhang Z."/>
            <person name="Wang Z."/>
            <person name="Wu H."/>
            <person name="Ma T."/>
            <person name="Liu J."/>
            <person name="Xi Z."/>
        </authorList>
    </citation>
    <scope>NUCLEOTIDE SEQUENCE [LARGE SCALE GENOMIC DNA]</scope>
    <source>
        <strain evidence="1">J267</strain>
        <tissue evidence="1">Leaf</tissue>
    </source>
</reference>
<proteinExistence type="predicted"/>
<organism evidence="1 2">
    <name type="scientific">Nyssa sinensis</name>
    <dbReference type="NCBI Taxonomy" id="561372"/>
    <lineage>
        <taxon>Eukaryota</taxon>
        <taxon>Viridiplantae</taxon>
        <taxon>Streptophyta</taxon>
        <taxon>Embryophyta</taxon>
        <taxon>Tracheophyta</taxon>
        <taxon>Spermatophyta</taxon>
        <taxon>Magnoliopsida</taxon>
        <taxon>eudicotyledons</taxon>
        <taxon>Gunneridae</taxon>
        <taxon>Pentapetalae</taxon>
        <taxon>asterids</taxon>
        <taxon>Cornales</taxon>
        <taxon>Nyssaceae</taxon>
        <taxon>Nyssa</taxon>
    </lineage>
</organism>
<evidence type="ECO:0000313" key="1">
    <source>
        <dbReference type="EMBL" id="KAA8535147.1"/>
    </source>
</evidence>
<name>A0A5J5B062_9ASTE</name>
<protein>
    <submittedName>
        <fullName evidence="1">Uncharacterized protein</fullName>
    </submittedName>
</protein>
<keyword evidence="2" id="KW-1185">Reference proteome</keyword>
<dbReference type="EMBL" id="CM018040">
    <property type="protein sequence ID" value="KAA8535147.1"/>
    <property type="molecule type" value="Genomic_DNA"/>
</dbReference>
<evidence type="ECO:0000313" key="2">
    <source>
        <dbReference type="Proteomes" id="UP000325577"/>
    </source>
</evidence>
<dbReference type="Proteomes" id="UP000325577">
    <property type="component" value="Linkage Group LG17"/>
</dbReference>
<accession>A0A5J5B062</accession>
<dbReference type="AlphaFoldDB" id="A0A5J5B062"/>